<feature type="region of interest" description="Disordered" evidence="2">
    <location>
        <begin position="1"/>
        <end position="23"/>
    </location>
</feature>
<protein>
    <recommendedName>
        <fullName evidence="3">Essential protein Yae1 N-terminal domain-containing protein</fullName>
    </recommendedName>
</protein>
<dbReference type="InterPro" id="IPR019191">
    <property type="entry name" value="Essential_protein_Yae1_N"/>
</dbReference>
<evidence type="ECO:0000313" key="5">
    <source>
        <dbReference type="Proteomes" id="UP000192596"/>
    </source>
</evidence>
<keyword evidence="5" id="KW-1185">Reference proteome</keyword>
<comment type="caution">
    <text evidence="4">The sequence shown here is derived from an EMBL/GenBank/DDBJ whole genome shotgun (WGS) entry which is preliminary data.</text>
</comment>
<dbReference type="STRING" id="1507870.A0A1V8SIS7"/>
<gene>
    <name evidence="4" type="ORF">B0A48_14925</name>
</gene>
<dbReference type="InParanoid" id="A0A1V8SIS7"/>
<dbReference type="OrthoDB" id="48036at2759"/>
<proteinExistence type="inferred from homology"/>
<dbReference type="EMBL" id="NAJO01000042">
    <property type="protein sequence ID" value="OQN99064.1"/>
    <property type="molecule type" value="Genomic_DNA"/>
</dbReference>
<sequence>MPAADEKPQAETLQEREDEDPFAPLLSLESSFYDEGYALGVKEGSTSGRIEGRLFGLSRGFEKFEELGGLQGKACVWSARLEQSAKATDGDTDVTSLVPIKATDRLGKQVRRLAELTDPEGVSTENSEDGVADFDERLKEAKAKGVVISRMLGESASAIDHSHGKVGKAGRGTGEMEDFGGVVKGRTKG</sequence>
<dbReference type="PANTHER" id="PTHR28532">
    <property type="entry name" value="GEO13458P1"/>
    <property type="match status" value="1"/>
</dbReference>
<accession>A0A1V8SIS7</accession>
<name>A0A1V8SIS7_9PEZI</name>
<feature type="compositionally biased region" description="Basic and acidic residues" evidence="2">
    <location>
        <begin position="1"/>
        <end position="15"/>
    </location>
</feature>
<dbReference type="Proteomes" id="UP000192596">
    <property type="component" value="Unassembled WGS sequence"/>
</dbReference>
<evidence type="ECO:0000313" key="4">
    <source>
        <dbReference type="EMBL" id="OQN99064.1"/>
    </source>
</evidence>
<dbReference type="AlphaFoldDB" id="A0A1V8SIS7"/>
<dbReference type="Pfam" id="PF09811">
    <property type="entry name" value="Yae1_N"/>
    <property type="match status" value="1"/>
</dbReference>
<feature type="region of interest" description="Disordered" evidence="2">
    <location>
        <begin position="159"/>
        <end position="189"/>
    </location>
</feature>
<feature type="domain" description="Essential protein Yae1 N-terminal" evidence="3">
    <location>
        <begin position="36"/>
        <end position="74"/>
    </location>
</feature>
<evidence type="ECO:0000256" key="1">
    <source>
        <dbReference type="ARBA" id="ARBA00038090"/>
    </source>
</evidence>
<evidence type="ECO:0000256" key="2">
    <source>
        <dbReference type="SAM" id="MobiDB-lite"/>
    </source>
</evidence>
<reference evidence="5" key="1">
    <citation type="submission" date="2017-03" db="EMBL/GenBank/DDBJ databases">
        <title>Genomes of endolithic fungi from Antarctica.</title>
        <authorList>
            <person name="Coleine C."/>
            <person name="Masonjones S."/>
            <person name="Stajich J.E."/>
        </authorList>
    </citation>
    <scope>NUCLEOTIDE SEQUENCE [LARGE SCALE GENOMIC DNA]</scope>
    <source>
        <strain evidence="5">CCFEE 5527</strain>
    </source>
</reference>
<dbReference type="InterPro" id="IPR052436">
    <property type="entry name" value="LTO1_adapter"/>
</dbReference>
<organism evidence="4 5">
    <name type="scientific">Cryoendolithus antarcticus</name>
    <dbReference type="NCBI Taxonomy" id="1507870"/>
    <lineage>
        <taxon>Eukaryota</taxon>
        <taxon>Fungi</taxon>
        <taxon>Dikarya</taxon>
        <taxon>Ascomycota</taxon>
        <taxon>Pezizomycotina</taxon>
        <taxon>Dothideomycetes</taxon>
        <taxon>Dothideomycetidae</taxon>
        <taxon>Cladosporiales</taxon>
        <taxon>Cladosporiaceae</taxon>
        <taxon>Cryoendolithus</taxon>
    </lineage>
</organism>
<comment type="similarity">
    <text evidence="1">Belongs to the LTO1 family.</text>
</comment>
<evidence type="ECO:0000259" key="3">
    <source>
        <dbReference type="Pfam" id="PF09811"/>
    </source>
</evidence>
<dbReference type="PANTHER" id="PTHR28532:SF1">
    <property type="entry name" value="ORAL CANCER OVEREXPRESSED 1"/>
    <property type="match status" value="1"/>
</dbReference>